<sequence>MAFFTLDPALQESLDRKTESVFIVLEMIDDEGKILRLSDDAVESAYITSYRDSLGGYCVSARVTFVDESGVLNDLSGSNREVHILFSAGDCGRFLHRFTLYVNDSGFIRTVSGMRTRISIVLEDTPTRIKRLGALRNWEEKLVVTDLVMSDKALPEKSLLHLIASRAGLSSEDLDSCSVPLSLVYAALSGNPWDELCALASSCMALLEGGVEKKLLFSSSIYQEDETEEEASFLKSGLFHELLEEEAGDAYTNSIRLKWNRPERLAFQLLWCYEEPPVSYDTDMTPSYPFLPDGSRPIQDESYPFTANYEVREEYQRLPVLWADQIQDQTELEADLIFDADDQSGTDGTEGLTISHYNYESQKALINLNCNLAGSLKKLSIKGRPIVMRPGAAFYHSDPDEIATCGIRIKSGDSRFFSDDQVMGVDGVYRSHPEDWVYRQLAKGIRKRRRFKGKSELGLFYIRSGSLCLLEREEEDVLCRVEKLVLDYHESRGLDCQVHLLEE</sequence>
<organism evidence="1 2">
    <name type="scientific">Oceanispirochaeta crateris</name>
    <dbReference type="NCBI Taxonomy" id="2518645"/>
    <lineage>
        <taxon>Bacteria</taxon>
        <taxon>Pseudomonadati</taxon>
        <taxon>Spirochaetota</taxon>
        <taxon>Spirochaetia</taxon>
        <taxon>Spirochaetales</taxon>
        <taxon>Spirochaetaceae</taxon>
        <taxon>Oceanispirochaeta</taxon>
    </lineage>
</organism>
<dbReference type="AlphaFoldDB" id="A0A5C1QJV4"/>
<gene>
    <name evidence="1" type="ORF">EXM22_01865</name>
</gene>
<dbReference type="Proteomes" id="UP000324209">
    <property type="component" value="Chromosome"/>
</dbReference>
<name>A0A5C1QJV4_9SPIO</name>
<protein>
    <submittedName>
        <fullName evidence="1">Uncharacterized protein</fullName>
    </submittedName>
</protein>
<dbReference type="RefSeq" id="WP_149484879.1">
    <property type="nucleotide sequence ID" value="NZ_CP036150.1"/>
</dbReference>
<evidence type="ECO:0000313" key="2">
    <source>
        <dbReference type="Proteomes" id="UP000324209"/>
    </source>
</evidence>
<dbReference type="OrthoDB" id="355359at2"/>
<dbReference type="KEGG" id="ock:EXM22_01865"/>
<dbReference type="EMBL" id="CP036150">
    <property type="protein sequence ID" value="QEN06796.1"/>
    <property type="molecule type" value="Genomic_DNA"/>
</dbReference>
<evidence type="ECO:0000313" key="1">
    <source>
        <dbReference type="EMBL" id="QEN06796.1"/>
    </source>
</evidence>
<reference evidence="1 2" key="1">
    <citation type="submission" date="2019-02" db="EMBL/GenBank/DDBJ databases">
        <title>Complete Genome Sequence and Methylome Analysis of free living Spirochaetas.</title>
        <authorList>
            <person name="Fomenkov A."/>
            <person name="Dubinina G."/>
            <person name="Leshcheva N."/>
            <person name="Mikheeva N."/>
            <person name="Grabovich M."/>
            <person name="Vincze T."/>
            <person name="Roberts R.J."/>
        </authorList>
    </citation>
    <scope>NUCLEOTIDE SEQUENCE [LARGE SCALE GENOMIC DNA]</scope>
    <source>
        <strain evidence="1 2">K2</strain>
    </source>
</reference>
<accession>A0A5C1QJV4</accession>
<keyword evidence="2" id="KW-1185">Reference proteome</keyword>
<proteinExistence type="predicted"/>